<dbReference type="EMBL" id="LSTQ01000001">
    <property type="protein sequence ID" value="OAH32473.1"/>
    <property type="molecule type" value="Genomic_DNA"/>
</dbReference>
<protein>
    <submittedName>
        <fullName evidence="2">Phosphoribosyltransferase</fullName>
    </submittedName>
</protein>
<dbReference type="GO" id="GO:0016757">
    <property type="term" value="F:glycosyltransferase activity"/>
    <property type="evidence" value="ECO:0007669"/>
    <property type="project" value="UniProtKB-KW"/>
</dbReference>
<dbReference type="AlphaFoldDB" id="A0A177IUH5"/>
<dbReference type="Proteomes" id="UP000076947">
    <property type="component" value="Unassembled WGS sequence"/>
</dbReference>
<dbReference type="InterPro" id="IPR000836">
    <property type="entry name" value="PRTase_dom"/>
</dbReference>
<accession>A0A177IUH5</accession>
<name>A0A177IUH5_9CORY</name>
<dbReference type="CDD" id="cd06223">
    <property type="entry name" value="PRTases_typeI"/>
    <property type="match status" value="1"/>
</dbReference>
<dbReference type="PANTHER" id="PTHR47505">
    <property type="entry name" value="DNA UTILIZATION PROTEIN YHGH"/>
    <property type="match status" value="1"/>
</dbReference>
<dbReference type="KEGG" id="csta:CSTAT_10000"/>
<comment type="caution">
    <text evidence="2">The sequence shown here is derived from an EMBL/GenBank/DDBJ whole genome shotgun (WGS) entry which is preliminary data.</text>
</comment>
<dbReference type="InterPro" id="IPR051910">
    <property type="entry name" value="ComF/GntX_DNA_util-trans"/>
</dbReference>
<dbReference type="STRING" id="1705.CA21670_09365"/>
<dbReference type="InterPro" id="IPR029057">
    <property type="entry name" value="PRTase-like"/>
</dbReference>
<evidence type="ECO:0000313" key="2">
    <source>
        <dbReference type="EMBL" id="OAH32473.1"/>
    </source>
</evidence>
<comment type="similarity">
    <text evidence="1">Belongs to the ComF/GntX family.</text>
</comment>
<proteinExistence type="inferred from homology"/>
<organism evidence="2 3">
    <name type="scientific">Corynebacterium stationis</name>
    <dbReference type="NCBI Taxonomy" id="1705"/>
    <lineage>
        <taxon>Bacteria</taxon>
        <taxon>Bacillati</taxon>
        <taxon>Actinomycetota</taxon>
        <taxon>Actinomycetes</taxon>
        <taxon>Mycobacteriales</taxon>
        <taxon>Corynebacteriaceae</taxon>
        <taxon>Corynebacterium</taxon>
    </lineage>
</organism>
<reference evidence="3" key="1">
    <citation type="submission" date="2016-02" db="EMBL/GenBank/DDBJ databases">
        <authorList>
            <person name="Kaur G."/>
            <person name="Nair G.R."/>
            <person name="Mayilraj S."/>
        </authorList>
    </citation>
    <scope>NUCLEOTIDE SEQUENCE [LARGE SCALE GENOMIC DNA]</scope>
    <source>
        <strain evidence="3">GA-15</strain>
    </source>
</reference>
<keyword evidence="2" id="KW-0808">Transferase</keyword>
<sequence length="201" mass="21791">MELLLPRSCAGCRVPGAVLCRGCQEELREPPRRIYRRSLLDVPVFTLGSYSEVRRNIILAMKEYNNRAVRPHVGAVIHAALDYLVARGDIPATVALVPAPTRKKSAALRGGDPVVDMCRATGREVHRCVRIFKGAADQSTLSAEERRNNMRRSVELYAPAPKSPVMVIDDVMTTGSTLAATVEVLRGAGAKIAGGLVFADV</sequence>
<gene>
    <name evidence="2" type="ORF">AYJ05_02000</name>
</gene>
<dbReference type="Gene3D" id="3.40.50.2020">
    <property type="match status" value="1"/>
</dbReference>
<dbReference type="OrthoDB" id="5244859at2"/>
<evidence type="ECO:0000313" key="3">
    <source>
        <dbReference type="Proteomes" id="UP000076947"/>
    </source>
</evidence>
<dbReference type="PANTHER" id="PTHR47505:SF1">
    <property type="entry name" value="DNA UTILIZATION PROTEIN YHGH"/>
    <property type="match status" value="1"/>
</dbReference>
<evidence type="ECO:0000256" key="1">
    <source>
        <dbReference type="ARBA" id="ARBA00008007"/>
    </source>
</evidence>
<keyword evidence="2" id="KW-0328">Glycosyltransferase</keyword>
<keyword evidence="3" id="KW-1185">Reference proteome</keyword>
<dbReference type="SUPFAM" id="SSF53271">
    <property type="entry name" value="PRTase-like"/>
    <property type="match status" value="1"/>
</dbReference>